<dbReference type="Proteomes" id="UP001523565">
    <property type="component" value="Unassembled WGS sequence"/>
</dbReference>
<name>A0ABT1ELA5_9FIRM</name>
<evidence type="ECO:0000256" key="1">
    <source>
        <dbReference type="SAM" id="Coils"/>
    </source>
</evidence>
<comment type="caution">
    <text evidence="2">The sequence shown here is derived from an EMBL/GenBank/DDBJ whole genome shotgun (WGS) entry which is preliminary data.</text>
</comment>
<dbReference type="RefSeq" id="WP_262069341.1">
    <property type="nucleotide sequence ID" value="NZ_JAMXOC010000013.1"/>
</dbReference>
<proteinExistence type="predicted"/>
<evidence type="ECO:0000313" key="3">
    <source>
        <dbReference type="Proteomes" id="UP001523565"/>
    </source>
</evidence>
<reference evidence="2 3" key="1">
    <citation type="journal article" date="2022" name="Genome Biol. Evol.">
        <title>Host diet, physiology and behaviors set the stage for Lachnospiraceae cladogenesis.</title>
        <authorList>
            <person name="Vera-Ponce De Leon A."/>
            <person name="Schneider M."/>
            <person name="Jahnes B.C."/>
            <person name="Sadowski V."/>
            <person name="Camuy-Velez L.A."/>
            <person name="Duan J."/>
            <person name="Sabree Z.L."/>
        </authorList>
    </citation>
    <scope>NUCLEOTIDE SEQUENCE [LARGE SCALE GENOMIC DNA]</scope>
    <source>
        <strain evidence="2 3">PAL227</strain>
    </source>
</reference>
<keyword evidence="1" id="KW-0175">Coiled coil</keyword>
<sequence>MYTEYSEATFKKMKRRELLSTIEELINDKKALEIKLEEQEAKCLEQEEAYAKLEETHNQLLEQIEKMGNVEAEARRHDQLVAESRQIEESSREMLARTKQEIVEVLESFKGDLNYDAKA</sequence>
<protein>
    <submittedName>
        <fullName evidence="2">Uncharacterized protein</fullName>
    </submittedName>
</protein>
<gene>
    <name evidence="2" type="ORF">NK118_09390</name>
</gene>
<accession>A0ABT1ELA5</accession>
<organism evidence="2 3">
    <name type="scientific">Ohessyouella blattaphilus</name>
    <dbReference type="NCBI Taxonomy" id="2949333"/>
    <lineage>
        <taxon>Bacteria</taxon>
        <taxon>Bacillati</taxon>
        <taxon>Bacillota</taxon>
        <taxon>Clostridia</taxon>
        <taxon>Lachnospirales</taxon>
        <taxon>Lachnospiraceae</taxon>
        <taxon>Ohessyouella</taxon>
    </lineage>
</organism>
<dbReference type="EMBL" id="JAMZFV010000013">
    <property type="protein sequence ID" value="MCP1110461.1"/>
    <property type="molecule type" value="Genomic_DNA"/>
</dbReference>
<evidence type="ECO:0000313" key="2">
    <source>
        <dbReference type="EMBL" id="MCP1110461.1"/>
    </source>
</evidence>
<feature type="coiled-coil region" evidence="1">
    <location>
        <begin position="15"/>
        <end position="73"/>
    </location>
</feature>
<keyword evidence="3" id="KW-1185">Reference proteome</keyword>